<protein>
    <submittedName>
        <fullName evidence="2">Putative lipocalin</fullName>
    </submittedName>
</protein>
<keyword evidence="1" id="KW-0732">Signal</keyword>
<dbReference type="EMBL" id="GIKN01002534">
    <property type="protein sequence ID" value="NIE44807.1"/>
    <property type="molecule type" value="Transcribed_RNA"/>
</dbReference>
<dbReference type="AlphaFoldDB" id="A0A6G5A447"/>
<sequence length="96" mass="11428">MKGSELLIVVLVSAHFTTLQCKWNIAEKTYAMKKFLNTSFPIWTIYTTRGSKRRCEVDVKHYITRNSIEYHHFFTEGHQRNKVIMEGVFDKNKRTE</sequence>
<name>A0A6G5A447_RHIMP</name>
<organism evidence="2">
    <name type="scientific">Rhipicephalus microplus</name>
    <name type="common">Cattle tick</name>
    <name type="synonym">Boophilus microplus</name>
    <dbReference type="NCBI Taxonomy" id="6941"/>
    <lineage>
        <taxon>Eukaryota</taxon>
        <taxon>Metazoa</taxon>
        <taxon>Ecdysozoa</taxon>
        <taxon>Arthropoda</taxon>
        <taxon>Chelicerata</taxon>
        <taxon>Arachnida</taxon>
        <taxon>Acari</taxon>
        <taxon>Parasitiformes</taxon>
        <taxon>Ixodida</taxon>
        <taxon>Ixodoidea</taxon>
        <taxon>Ixodidae</taxon>
        <taxon>Rhipicephalinae</taxon>
        <taxon>Rhipicephalus</taxon>
        <taxon>Boophilus</taxon>
    </lineage>
</organism>
<feature type="signal peptide" evidence="1">
    <location>
        <begin position="1"/>
        <end position="21"/>
    </location>
</feature>
<feature type="chain" id="PRO_5026237435" evidence="1">
    <location>
        <begin position="22"/>
        <end position="96"/>
    </location>
</feature>
<proteinExistence type="predicted"/>
<evidence type="ECO:0000256" key="1">
    <source>
        <dbReference type="SAM" id="SignalP"/>
    </source>
</evidence>
<reference evidence="2" key="1">
    <citation type="submission" date="2020-03" db="EMBL/GenBank/DDBJ databases">
        <title>A transcriptome and proteome of the tick Rhipicephalus microplus shaped by the genetic composition of its hosts and developmental stage.</title>
        <authorList>
            <person name="Garcia G.R."/>
            <person name="Ribeiro J.M.C."/>
            <person name="Maruyama S.R."/>
            <person name="Gardinasse L.G."/>
            <person name="Nelson K."/>
            <person name="Ferreira B.R."/>
            <person name="Andrade T.G."/>
            <person name="Santos I.K.F.M."/>
        </authorList>
    </citation>
    <scope>NUCLEOTIDE SEQUENCE</scope>
    <source>
        <strain evidence="2">NSGR</strain>
        <tissue evidence="2">Salivary glands</tissue>
    </source>
</reference>
<accession>A0A6G5A447</accession>
<evidence type="ECO:0000313" key="2">
    <source>
        <dbReference type="EMBL" id="NIE44807.1"/>
    </source>
</evidence>